<name>A0A2X1CHU4_BREDI</name>
<evidence type="ECO:0000313" key="2">
    <source>
        <dbReference type="EMBL" id="QQB90461.1"/>
    </source>
</evidence>
<dbReference type="Proteomes" id="UP000250358">
    <property type="component" value="Unassembled WGS sequence"/>
</dbReference>
<evidence type="ECO:0000313" key="6">
    <source>
        <dbReference type="Proteomes" id="UP000596117"/>
    </source>
</evidence>
<reference evidence="2 6" key="3">
    <citation type="submission" date="2020-12" db="EMBL/GenBank/DDBJ databases">
        <title>FDA dAtabase for Regulatory Grade micrObial Sequences (FDA-ARGOS): Supporting development and validation of Infectious Disease Dx tests.</title>
        <authorList>
            <person name="Kerrigan L."/>
            <person name="Long C."/>
            <person name="Tallon L."/>
            <person name="Sadzewicz L."/>
            <person name="Zhao X."/>
            <person name="Boylan J."/>
            <person name="Ott S."/>
            <person name="Bowen H."/>
            <person name="Vavikolanu K."/>
            <person name="Mehta A."/>
            <person name="Aluvathingal J."/>
            <person name="Nadendla S."/>
            <person name="Yan Y."/>
            <person name="Sichtig H."/>
        </authorList>
    </citation>
    <scope>NUCLEOTIDE SEQUENCE [LARGE SCALE GENOMIC DNA]</scope>
    <source>
        <strain evidence="2 6">FDAARGOS_1026</strain>
    </source>
</reference>
<evidence type="ECO:0000313" key="1">
    <source>
        <dbReference type="EMBL" id="QAT15328.1"/>
    </source>
</evidence>
<organism evidence="3 4">
    <name type="scientific">Brevundimonas diminuta</name>
    <name type="common">Pseudomonas diminuta</name>
    <dbReference type="NCBI Taxonomy" id="293"/>
    <lineage>
        <taxon>Bacteria</taxon>
        <taxon>Pseudomonadati</taxon>
        <taxon>Pseudomonadota</taxon>
        <taxon>Alphaproteobacteria</taxon>
        <taxon>Caulobacterales</taxon>
        <taxon>Caulobacteraceae</taxon>
        <taxon>Brevundimonas</taxon>
    </lineage>
</organism>
<evidence type="ECO:0000313" key="4">
    <source>
        <dbReference type="Proteomes" id="UP000250358"/>
    </source>
</evidence>
<dbReference type="AlphaFoldDB" id="A0A2X1CHU4"/>
<reference evidence="1 5" key="2">
    <citation type="submission" date="2019-01" db="EMBL/GenBank/DDBJ databases">
        <title>Brevundimonas diminuta Genome sequencing and assembly.</title>
        <authorList>
            <person name="Chen H."/>
        </authorList>
    </citation>
    <scope>NUCLEOTIDE SEQUENCE [LARGE SCALE GENOMIC DNA]</scope>
    <source>
        <strain evidence="1">ATCC</strain>
        <strain evidence="5">ATCC(B) 19146</strain>
    </source>
</reference>
<dbReference type="EMBL" id="CP035093">
    <property type="protein sequence ID" value="QAT15328.1"/>
    <property type="molecule type" value="Genomic_DNA"/>
</dbReference>
<dbReference type="Proteomes" id="UP000287388">
    <property type="component" value="Chromosome"/>
</dbReference>
<reference evidence="3 4" key="1">
    <citation type="submission" date="2018-06" db="EMBL/GenBank/DDBJ databases">
        <authorList>
            <consortium name="Pathogen Informatics"/>
            <person name="Doyle S."/>
        </authorList>
    </citation>
    <scope>NUCLEOTIDE SEQUENCE [LARGE SCALE GENOMIC DNA]</scope>
    <source>
        <strain evidence="3 4">NCTC11165</strain>
    </source>
</reference>
<evidence type="ECO:0000313" key="3">
    <source>
        <dbReference type="EMBL" id="SPU47060.1"/>
    </source>
</evidence>
<dbReference type="EMBL" id="UAQM01000051">
    <property type="protein sequence ID" value="SPU47060.1"/>
    <property type="molecule type" value="Genomic_DNA"/>
</dbReference>
<evidence type="ECO:0000313" key="5">
    <source>
        <dbReference type="Proteomes" id="UP000287388"/>
    </source>
</evidence>
<sequence>METHTQYFCYVYDAPGRTPQMFPLEADSFTEAIQETQRMMLDESGAEVFAEIWDSSAVGQAMIRVDALPGEGGLLRSLRRARPFSRFSRP</sequence>
<dbReference type="GeneID" id="56576680"/>
<gene>
    <name evidence="1" type="ORF">EQG53_13770</name>
    <name evidence="2" type="ORF">I6H83_08690</name>
    <name evidence="3" type="ORF">NCTC11165_03417</name>
</gene>
<keyword evidence="6" id="KW-1185">Reference proteome</keyword>
<dbReference type="Proteomes" id="UP000596117">
    <property type="component" value="Chromosome"/>
</dbReference>
<protein>
    <submittedName>
        <fullName evidence="3">Uncharacterized protein</fullName>
    </submittedName>
</protein>
<dbReference type="RefSeq" id="WP_003165290.1">
    <property type="nucleotide sequence ID" value="NZ_BJNC01000004.1"/>
</dbReference>
<dbReference type="KEGG" id="bdm:EQG53_13770"/>
<accession>A0A2X1CHU4</accession>
<proteinExistence type="predicted"/>
<dbReference type="EMBL" id="CP066026">
    <property type="protein sequence ID" value="QQB90461.1"/>
    <property type="molecule type" value="Genomic_DNA"/>
</dbReference>